<protein>
    <submittedName>
        <fullName evidence="2">General transcription factor 3C polypeptide 6</fullName>
    </submittedName>
</protein>
<name>A0A833VE61_9POAL</name>
<evidence type="ECO:0000313" key="3">
    <source>
        <dbReference type="Proteomes" id="UP000623129"/>
    </source>
</evidence>
<evidence type="ECO:0000313" key="2">
    <source>
        <dbReference type="EMBL" id="KAF3322365.1"/>
    </source>
</evidence>
<dbReference type="Pfam" id="PF10419">
    <property type="entry name" value="TFIIIC_sub6"/>
    <property type="match status" value="1"/>
</dbReference>
<dbReference type="PANTHER" id="PTHR21860">
    <property type="entry name" value="TRANSCRIPTION INITIATION FACTOR IIIC TFIIIC , POLYPEPTIDE 6-RELATED"/>
    <property type="match status" value="1"/>
</dbReference>
<organism evidence="2 3">
    <name type="scientific">Carex littledalei</name>
    <dbReference type="NCBI Taxonomy" id="544730"/>
    <lineage>
        <taxon>Eukaryota</taxon>
        <taxon>Viridiplantae</taxon>
        <taxon>Streptophyta</taxon>
        <taxon>Embryophyta</taxon>
        <taxon>Tracheophyta</taxon>
        <taxon>Spermatophyta</taxon>
        <taxon>Magnoliopsida</taxon>
        <taxon>Liliopsida</taxon>
        <taxon>Poales</taxon>
        <taxon>Cyperaceae</taxon>
        <taxon>Cyperoideae</taxon>
        <taxon>Cariceae</taxon>
        <taxon>Carex</taxon>
        <taxon>Carex subgen. Euthyceras</taxon>
    </lineage>
</organism>
<dbReference type="Proteomes" id="UP000623129">
    <property type="component" value="Unassembled WGS sequence"/>
</dbReference>
<dbReference type="GO" id="GO:0006383">
    <property type="term" value="P:transcription by RNA polymerase III"/>
    <property type="evidence" value="ECO:0007669"/>
    <property type="project" value="InterPro"/>
</dbReference>
<feature type="domain" description="Transcription factor TFIIIC triple barrel" evidence="1">
    <location>
        <begin position="14"/>
        <end position="106"/>
    </location>
</feature>
<proteinExistence type="predicted"/>
<keyword evidence="3" id="KW-1185">Reference proteome</keyword>
<accession>A0A833VE61</accession>
<evidence type="ECO:0000259" key="1">
    <source>
        <dbReference type="Pfam" id="PF10419"/>
    </source>
</evidence>
<sequence length="121" mass="13655">MEAYKEMDKQPDYEEEFVFLDLDDCVYSDIPPNAPFVLSGLDTPSPILQIGDHLKLIGEYQETIGTCYIFSESDALSNELCPNDQSHAPHKQVKPLASLQKILKFKVSAEDRSKAEVANKY</sequence>
<dbReference type="FunFam" id="2.60.40.4370:FF:000002">
    <property type="entry name" value="Transcription factor TFIIIC, tau55-related protein"/>
    <property type="match status" value="1"/>
</dbReference>
<dbReference type="GO" id="GO:0000127">
    <property type="term" value="C:transcription factor TFIIIC complex"/>
    <property type="evidence" value="ECO:0007669"/>
    <property type="project" value="TreeGrafter"/>
</dbReference>
<comment type="caution">
    <text evidence="2">The sequence shown here is derived from an EMBL/GenBank/DDBJ whole genome shotgun (WGS) entry which is preliminary data.</text>
</comment>
<gene>
    <name evidence="2" type="ORF">FCM35_KLT13506</name>
</gene>
<reference evidence="2" key="1">
    <citation type="submission" date="2020-01" db="EMBL/GenBank/DDBJ databases">
        <title>Genome sequence of Kobresia littledalei, the first chromosome-level genome in the family Cyperaceae.</title>
        <authorList>
            <person name="Qu G."/>
        </authorList>
    </citation>
    <scope>NUCLEOTIDE SEQUENCE</scope>
    <source>
        <strain evidence="2">C.B.Clarke</strain>
        <tissue evidence="2">Leaf</tissue>
    </source>
</reference>
<dbReference type="InterPro" id="IPR019481">
    <property type="entry name" value="TFIIIC_triple_barrel"/>
</dbReference>
<dbReference type="PANTHER" id="PTHR21860:SF2">
    <property type="entry name" value="GENERAL TRANSCRIPTION FACTOR 3C POLYPEPTIDE 6"/>
    <property type="match status" value="1"/>
</dbReference>
<dbReference type="EMBL" id="SWLB01000025">
    <property type="protein sequence ID" value="KAF3322365.1"/>
    <property type="molecule type" value="Genomic_DNA"/>
</dbReference>
<dbReference type="AlphaFoldDB" id="A0A833VE61"/>
<dbReference type="Gene3D" id="2.60.40.4370">
    <property type="match status" value="1"/>
</dbReference>
<dbReference type="OrthoDB" id="1877767at2759"/>
<dbReference type="InterPro" id="IPR042771">
    <property type="entry name" value="GTF3C6-like"/>
</dbReference>